<dbReference type="RefSeq" id="WP_244726382.1">
    <property type="nucleotide sequence ID" value="NZ_JALIRP010000006.1"/>
</dbReference>
<evidence type="ECO:0000256" key="1">
    <source>
        <dbReference type="ARBA" id="ARBA00022801"/>
    </source>
</evidence>
<name>A0A9X1WRA7_9BACL</name>
<dbReference type="Pfam" id="PF07859">
    <property type="entry name" value="Abhydrolase_3"/>
    <property type="match status" value="1"/>
</dbReference>
<protein>
    <submittedName>
        <fullName evidence="3">Alpha/beta hydrolase</fullName>
    </submittedName>
</protein>
<proteinExistence type="predicted"/>
<dbReference type="EMBL" id="JALIRP010000006">
    <property type="protein sequence ID" value="MCJ8013221.1"/>
    <property type="molecule type" value="Genomic_DNA"/>
</dbReference>
<keyword evidence="4" id="KW-1185">Reference proteome</keyword>
<dbReference type="Gene3D" id="3.40.50.1820">
    <property type="entry name" value="alpha/beta hydrolase"/>
    <property type="match status" value="1"/>
</dbReference>
<dbReference type="PANTHER" id="PTHR48081">
    <property type="entry name" value="AB HYDROLASE SUPERFAMILY PROTEIN C4A8.06C"/>
    <property type="match status" value="1"/>
</dbReference>
<evidence type="ECO:0000259" key="2">
    <source>
        <dbReference type="Pfam" id="PF07859"/>
    </source>
</evidence>
<dbReference type="AlphaFoldDB" id="A0A9X1WRA7"/>
<dbReference type="InterPro" id="IPR029058">
    <property type="entry name" value="AB_hydrolase_fold"/>
</dbReference>
<comment type="caution">
    <text evidence="3">The sequence shown here is derived from an EMBL/GenBank/DDBJ whole genome shotgun (WGS) entry which is preliminary data.</text>
</comment>
<keyword evidence="1 3" id="KW-0378">Hydrolase</keyword>
<reference evidence="3" key="1">
    <citation type="submission" date="2022-04" db="EMBL/GenBank/DDBJ databases">
        <title>Paenibacillus mangrovi sp. nov., a novel endophytic bacterium isolated from bark of Kandelia candel.</title>
        <authorList>
            <person name="Tuo L."/>
        </authorList>
    </citation>
    <scope>NUCLEOTIDE SEQUENCE</scope>
    <source>
        <strain evidence="3">KQZ6P-2</strain>
    </source>
</reference>
<sequence length="260" mass="29422">MRVFTFDFPVKEETYKVIGERKLKFYIFEPESPPNDRSAILFFIGGSFGKGPRTPADFQHQAKYFSSKGAVAICVDYRTGYDEGFTPIQAICDVKSAVRWLRENASDLGVDPNKIVVCGSSAGGYIAVSSIMFDHLNNDGDNQSTNHIPNALIIFAAGMDAVDIMTRRYPELLDQAREMSPYHNVKKCLPPTLWMCGTADDLLEQNKDFVDHMVAEGNDITFVTYDGMEHGFFLYGRHENRPFHETKLKIEEYLKSIAFI</sequence>
<dbReference type="Proteomes" id="UP001139347">
    <property type="component" value="Unassembled WGS sequence"/>
</dbReference>
<evidence type="ECO:0000313" key="4">
    <source>
        <dbReference type="Proteomes" id="UP001139347"/>
    </source>
</evidence>
<organism evidence="3 4">
    <name type="scientific">Paenibacillus mangrovi</name>
    <dbReference type="NCBI Taxonomy" id="2931978"/>
    <lineage>
        <taxon>Bacteria</taxon>
        <taxon>Bacillati</taxon>
        <taxon>Bacillota</taxon>
        <taxon>Bacilli</taxon>
        <taxon>Bacillales</taxon>
        <taxon>Paenibacillaceae</taxon>
        <taxon>Paenibacillus</taxon>
    </lineage>
</organism>
<dbReference type="InterPro" id="IPR050300">
    <property type="entry name" value="GDXG_lipolytic_enzyme"/>
</dbReference>
<gene>
    <name evidence="3" type="ORF">MUG84_15930</name>
</gene>
<feature type="domain" description="Alpha/beta hydrolase fold-3" evidence="2">
    <location>
        <begin position="62"/>
        <end position="233"/>
    </location>
</feature>
<evidence type="ECO:0000313" key="3">
    <source>
        <dbReference type="EMBL" id="MCJ8013221.1"/>
    </source>
</evidence>
<dbReference type="SUPFAM" id="SSF53474">
    <property type="entry name" value="alpha/beta-Hydrolases"/>
    <property type="match status" value="1"/>
</dbReference>
<dbReference type="GO" id="GO:0016787">
    <property type="term" value="F:hydrolase activity"/>
    <property type="evidence" value="ECO:0007669"/>
    <property type="project" value="UniProtKB-KW"/>
</dbReference>
<accession>A0A9X1WRA7</accession>
<dbReference type="InterPro" id="IPR013094">
    <property type="entry name" value="AB_hydrolase_3"/>
</dbReference>